<evidence type="ECO:0000313" key="3">
    <source>
        <dbReference type="Proteomes" id="UP000005019"/>
    </source>
</evidence>
<dbReference type="Proteomes" id="UP000005019">
    <property type="component" value="Unassembled WGS sequence"/>
</dbReference>
<protein>
    <submittedName>
        <fullName evidence="2">Uncharacterized protein</fullName>
    </submittedName>
</protein>
<accession>F5RGJ6</accession>
<dbReference type="STRING" id="1000565.METUNv1_03338"/>
<evidence type="ECO:0000313" key="2">
    <source>
        <dbReference type="EMBL" id="EGK70433.1"/>
    </source>
</evidence>
<sequence length="87" mass="9824">MRPSVMRGLRFNVTIAARRRARGFLSGLRIDRSLPPVWAFRRPVVSCAAVPLMRNAHSRCPTPFRPRVEREAGARAPLARPALPPQR</sequence>
<evidence type="ECO:0000256" key="1">
    <source>
        <dbReference type="SAM" id="MobiDB-lite"/>
    </source>
</evidence>
<reference evidence="2 3" key="1">
    <citation type="journal article" date="2011" name="J. Bacteriol.">
        <title>Genome sequence of Methyloversatilis universalis FAM5T, a methylotrophic representative of the order Rhodocyclales.</title>
        <authorList>
            <person name="Kittichotirat W."/>
            <person name="Good N.M."/>
            <person name="Hall R."/>
            <person name="Bringel F."/>
            <person name="Lajus A."/>
            <person name="Medigue C."/>
            <person name="Smalley N.E."/>
            <person name="Beck D."/>
            <person name="Bumgarner R."/>
            <person name="Vuilleumier S."/>
            <person name="Kalyuzhnaya M.G."/>
        </authorList>
    </citation>
    <scope>NUCLEOTIDE SEQUENCE [LARGE SCALE GENOMIC DNA]</scope>
    <source>
        <strain evidence="3">ATCC BAA-1314 / JCM 13912 / FAM5</strain>
    </source>
</reference>
<comment type="caution">
    <text evidence="2">The sequence shown here is derived from an EMBL/GenBank/DDBJ whole genome shotgun (WGS) entry which is preliminary data.</text>
</comment>
<keyword evidence="3" id="KW-1185">Reference proteome</keyword>
<dbReference type="EMBL" id="AFHG01000057">
    <property type="protein sequence ID" value="EGK70433.1"/>
    <property type="molecule type" value="Genomic_DNA"/>
</dbReference>
<name>F5RGJ6_METUF</name>
<gene>
    <name evidence="2" type="ORF">METUNv1_03338</name>
</gene>
<dbReference type="AlphaFoldDB" id="F5RGJ6"/>
<organism evidence="2 3">
    <name type="scientific">Methyloversatilis universalis (strain ATCC BAA-1314 / DSM 25237 / JCM 13912 / CCUG 52030 / FAM5)</name>
    <dbReference type="NCBI Taxonomy" id="1000565"/>
    <lineage>
        <taxon>Bacteria</taxon>
        <taxon>Pseudomonadati</taxon>
        <taxon>Pseudomonadota</taxon>
        <taxon>Betaproteobacteria</taxon>
        <taxon>Nitrosomonadales</taxon>
        <taxon>Sterolibacteriaceae</taxon>
        <taxon>Methyloversatilis</taxon>
    </lineage>
</organism>
<proteinExistence type="predicted"/>
<feature type="region of interest" description="Disordered" evidence="1">
    <location>
        <begin position="64"/>
        <end position="87"/>
    </location>
</feature>